<gene>
    <name evidence="2" type="ORF">GMRT_10867</name>
</gene>
<evidence type="ECO:0008006" key="4">
    <source>
        <dbReference type="Google" id="ProtNLM"/>
    </source>
</evidence>
<dbReference type="AlphaFoldDB" id="A0A4Z1SUF7"/>
<evidence type="ECO:0000313" key="2">
    <source>
        <dbReference type="EMBL" id="TNJ28605.1"/>
    </source>
</evidence>
<dbReference type="EMBL" id="VDLU01000002">
    <property type="protein sequence ID" value="TNJ28605.1"/>
    <property type="molecule type" value="Genomic_DNA"/>
</dbReference>
<dbReference type="VEuPathDB" id="GiardiaDB:GMRT_10867"/>
<dbReference type="GO" id="GO:0009166">
    <property type="term" value="P:nucleotide catabolic process"/>
    <property type="evidence" value="ECO:0007669"/>
    <property type="project" value="InterPro"/>
</dbReference>
<dbReference type="InterPro" id="IPR036907">
    <property type="entry name" value="5'-Nucleotdase_C_sf"/>
</dbReference>
<keyword evidence="1" id="KW-1133">Transmembrane helix</keyword>
<sequence>MLTARGLIDDDSGPIDISLGYIDQHLTISTGETYNLSAPEYSPAAEAFLHGVLLITGADVVLAPGSSFSGVLAPGTKKIVDFLGLIPNSSLPQSQFTLVPMTGRSLVALIQTYLAEAQCQTLQQPRFFLRLVGLRFEYTSPDCRIKTVRYCRTWILEDPLCHNWVSMDPSTSFMVAIDNSVYTHFVNQSFFNKELSQQMDVNLIDGIIRYFRQYNGTTLVPHDNFNLSLVSLSTKEFRLKLLFLLAILSSIVLMLVVMQCLEMKRQDRNSRVQLFYRLQSAIKAPSRMKTPQLPRKQTRREILRDMASLN</sequence>
<accession>A0A4Z1SUF7</accession>
<feature type="transmembrane region" description="Helical" evidence="1">
    <location>
        <begin position="241"/>
        <end position="261"/>
    </location>
</feature>
<organism evidence="2 3">
    <name type="scientific">Giardia muris</name>
    <dbReference type="NCBI Taxonomy" id="5742"/>
    <lineage>
        <taxon>Eukaryota</taxon>
        <taxon>Metamonada</taxon>
        <taxon>Diplomonadida</taxon>
        <taxon>Hexamitidae</taxon>
        <taxon>Giardiinae</taxon>
        <taxon>Giardia</taxon>
    </lineage>
</organism>
<protein>
    <recommendedName>
        <fullName evidence="4">5'-nucleotidase</fullName>
    </recommendedName>
</protein>
<dbReference type="OrthoDB" id="10251633at2759"/>
<dbReference type="Gene3D" id="3.90.780.10">
    <property type="entry name" value="5'-Nucleotidase, C-terminal domain"/>
    <property type="match status" value="1"/>
</dbReference>
<comment type="caution">
    <text evidence="2">The sequence shown here is derived from an EMBL/GenBank/DDBJ whole genome shotgun (WGS) entry which is preliminary data.</text>
</comment>
<name>A0A4Z1SUF7_GIAMU</name>
<proteinExistence type="predicted"/>
<evidence type="ECO:0000313" key="3">
    <source>
        <dbReference type="Proteomes" id="UP000315496"/>
    </source>
</evidence>
<keyword evidence="3" id="KW-1185">Reference proteome</keyword>
<keyword evidence="1" id="KW-0812">Transmembrane</keyword>
<dbReference type="Proteomes" id="UP000315496">
    <property type="component" value="Chromosome 2"/>
</dbReference>
<keyword evidence="1" id="KW-0472">Membrane</keyword>
<dbReference type="GO" id="GO:0016787">
    <property type="term" value="F:hydrolase activity"/>
    <property type="evidence" value="ECO:0007669"/>
    <property type="project" value="InterPro"/>
</dbReference>
<reference evidence="2 3" key="1">
    <citation type="submission" date="2019-05" db="EMBL/GenBank/DDBJ databases">
        <title>The compact genome of Giardia muris reveals important steps in the evolution of intestinal protozoan parasites.</title>
        <authorList>
            <person name="Xu F."/>
            <person name="Jimenez-Gonzalez A."/>
            <person name="Einarsson E."/>
            <person name="Astvaldsson A."/>
            <person name="Peirasmaki D."/>
            <person name="Eckmann L."/>
            <person name="Andersson J.O."/>
            <person name="Svard S.G."/>
            <person name="Jerlstrom-Hultqvist J."/>
        </authorList>
    </citation>
    <scope>NUCLEOTIDE SEQUENCE [LARGE SCALE GENOMIC DNA]</scope>
    <source>
        <strain evidence="2 3">Roberts-Thomson</strain>
    </source>
</reference>
<evidence type="ECO:0000256" key="1">
    <source>
        <dbReference type="SAM" id="Phobius"/>
    </source>
</evidence>